<dbReference type="GO" id="GO:0005524">
    <property type="term" value="F:ATP binding"/>
    <property type="evidence" value="ECO:0007669"/>
    <property type="project" value="UniProtKB-UniRule"/>
</dbReference>
<dbReference type="GeneID" id="107222729"/>
<dbReference type="KEGG" id="nlo:107222729"/>
<name>A0A6J0BTU4_NEOLC</name>
<dbReference type="InterPro" id="IPR053859">
    <property type="entry name" value="MVD-like_N"/>
</dbReference>
<dbReference type="InterPro" id="IPR010987">
    <property type="entry name" value="Glutathione-S-Trfase_C-like"/>
</dbReference>
<dbReference type="SUPFAM" id="SSF47616">
    <property type="entry name" value="GST C-terminal domain-like"/>
    <property type="match status" value="1"/>
</dbReference>
<dbReference type="GO" id="GO:0019287">
    <property type="term" value="P:isopentenyl diphosphate biosynthetic process, mevalonate pathway"/>
    <property type="evidence" value="ECO:0007669"/>
    <property type="project" value="UniProtKB-UniRule"/>
</dbReference>
<dbReference type="GO" id="GO:0004163">
    <property type="term" value="F:diphosphomevalonate decarboxylase activity"/>
    <property type="evidence" value="ECO:0007669"/>
    <property type="project" value="UniProtKB-UniRule"/>
</dbReference>
<dbReference type="Pfam" id="PF18376">
    <property type="entry name" value="MDD_C"/>
    <property type="match status" value="1"/>
</dbReference>
<protein>
    <submittedName>
        <fullName evidence="3">Diphosphomevalonate decarboxylase isoform X1</fullName>
    </submittedName>
</protein>
<dbReference type="InterPro" id="IPR036282">
    <property type="entry name" value="Glutathione-S-Trfase_C_sf"/>
</dbReference>
<dbReference type="Gene3D" id="1.20.1050.10">
    <property type="match status" value="1"/>
</dbReference>
<dbReference type="InterPro" id="IPR036554">
    <property type="entry name" value="GHMP_kinase_C_sf"/>
</dbReference>
<evidence type="ECO:0000313" key="2">
    <source>
        <dbReference type="Proteomes" id="UP000829291"/>
    </source>
</evidence>
<dbReference type="AlphaFoldDB" id="A0A6J0BTU4"/>
<dbReference type="Gene3D" id="3.30.230.10">
    <property type="match status" value="1"/>
</dbReference>
<dbReference type="InterPro" id="IPR041431">
    <property type="entry name" value="Mvd1_C"/>
</dbReference>
<gene>
    <name evidence="3" type="primary">LOC107222729</name>
</gene>
<accession>A0A6J0BTU4</accession>
<reference evidence="3" key="1">
    <citation type="submission" date="2025-08" db="UniProtKB">
        <authorList>
            <consortium name="RefSeq"/>
        </authorList>
    </citation>
    <scope>IDENTIFICATION</scope>
    <source>
        <tissue evidence="3">Thorax and Abdomen</tissue>
    </source>
</reference>
<dbReference type="SUPFAM" id="SSF54211">
    <property type="entry name" value="Ribosomal protein S5 domain 2-like"/>
    <property type="match status" value="1"/>
</dbReference>
<dbReference type="RefSeq" id="XP_015517702.2">
    <property type="nucleotide sequence ID" value="XM_015662216.2"/>
</dbReference>
<dbReference type="Pfam" id="PF22700">
    <property type="entry name" value="MVD-like_N"/>
    <property type="match status" value="1"/>
</dbReference>
<organism evidence="3">
    <name type="scientific">Neodiprion lecontei</name>
    <name type="common">Redheaded pine sawfly</name>
    <dbReference type="NCBI Taxonomy" id="441921"/>
    <lineage>
        <taxon>Eukaryota</taxon>
        <taxon>Metazoa</taxon>
        <taxon>Ecdysozoa</taxon>
        <taxon>Arthropoda</taxon>
        <taxon>Hexapoda</taxon>
        <taxon>Insecta</taxon>
        <taxon>Pterygota</taxon>
        <taxon>Neoptera</taxon>
        <taxon>Endopterygota</taxon>
        <taxon>Hymenoptera</taxon>
        <taxon>Tenthredinoidea</taxon>
        <taxon>Diprionidae</taxon>
        <taxon>Diprioninae</taxon>
        <taxon>Neodiprion</taxon>
    </lineage>
</organism>
<keyword evidence="2" id="KW-1185">Reference proteome</keyword>
<dbReference type="PANTHER" id="PTHR10977:SF3">
    <property type="entry name" value="DIPHOSPHOMEVALONATE DECARBOXYLASE"/>
    <property type="match status" value="1"/>
</dbReference>
<dbReference type="InterPro" id="IPR014721">
    <property type="entry name" value="Ribsml_uS5_D2-typ_fold_subgr"/>
</dbReference>
<dbReference type="InParanoid" id="A0A6J0BTU4"/>
<dbReference type="OrthoDB" id="10253702at2759"/>
<evidence type="ECO:0000313" key="3">
    <source>
        <dbReference type="RefSeq" id="XP_015517702.2"/>
    </source>
</evidence>
<dbReference type="PANTHER" id="PTHR10977">
    <property type="entry name" value="DIPHOSPHOMEVALONATE DECARBOXYLASE"/>
    <property type="match status" value="1"/>
</dbReference>
<dbReference type="Pfam" id="PF13410">
    <property type="entry name" value="GST_C_2"/>
    <property type="match status" value="1"/>
</dbReference>
<dbReference type="FunCoup" id="A0A6J0BTU4">
    <property type="interactions" value="701"/>
</dbReference>
<dbReference type="InterPro" id="IPR020568">
    <property type="entry name" value="Ribosomal_Su5_D2-typ_SF"/>
</dbReference>
<dbReference type="SUPFAM" id="SSF55060">
    <property type="entry name" value="GHMP Kinase, C-terminal domain"/>
    <property type="match status" value="1"/>
</dbReference>
<sequence>MNVVTCIAPVNIAVIKYWGKRDEDLILPINDSLSATLHTDHLCAKTTVMTSADFKEDRIWLNGSEESIDNKRLQNCLKEIRKRAKLGSDVGSWKVHICSENNFPTAAGLASSAAGYACLVAALAGLYNVEGDISAAARSGSGSACRSVFGGFVRWYSGSKPDGSDSIAKQIAAPEHWPEMRILVLVVNDTSKKVSSAIGMKRSVATSELLKYRAEHSVPWRVEEMTKAILDRDFTKFAELTMKDSNQFHATCLDTFPPCVYMNDTSHAIVELIHAYNAAAGEMKAAYTFDAGPNATLYLLEKDVPEVISILNHYFPTISLGDIGVEYLKGIPVQPAAVSEDLLRRINAERQSPGKLKYIIHTCARDIELIDKYGVITSLFGACIHKRDTRPLQEIVGEIIGHFVAYEEELGKRGTIFFGGTEPGMLDVLMWPWVERAKALPLAFDQPLNFDKEKFPHLMKWINGMKGQKFVQKNFGPFEAFAKVIKAQDDVDYDSI</sequence>
<feature type="domain" description="GST C-terminal" evidence="1">
    <location>
        <begin position="349"/>
        <end position="493"/>
    </location>
</feature>
<evidence type="ECO:0000259" key="1">
    <source>
        <dbReference type="PROSITE" id="PS50405"/>
    </source>
</evidence>
<dbReference type="UniPathway" id="UPA00063"/>
<dbReference type="PROSITE" id="PS50405">
    <property type="entry name" value="GST_CTER"/>
    <property type="match status" value="1"/>
</dbReference>
<dbReference type="Proteomes" id="UP000829291">
    <property type="component" value="Chromosome 2"/>
</dbReference>
<dbReference type="GO" id="GO:0005829">
    <property type="term" value="C:cytosol"/>
    <property type="evidence" value="ECO:0007669"/>
    <property type="project" value="InterPro"/>
</dbReference>
<dbReference type="InterPro" id="IPR029765">
    <property type="entry name" value="Mev_diP_decarb"/>
</dbReference>
<dbReference type="GO" id="GO:0006695">
    <property type="term" value="P:cholesterol biosynthetic process"/>
    <property type="evidence" value="ECO:0007669"/>
    <property type="project" value="UniProtKB-UniPathway"/>
</dbReference>
<dbReference type="Gene3D" id="3.30.70.890">
    <property type="entry name" value="GHMP kinase, C-terminal domain"/>
    <property type="match status" value="1"/>
</dbReference>
<dbReference type="NCBIfam" id="TIGR01240">
    <property type="entry name" value="mevDPdecarb"/>
    <property type="match status" value="1"/>
</dbReference>
<proteinExistence type="predicted"/>